<feature type="transmembrane region" description="Helical" evidence="6">
    <location>
        <begin position="400"/>
        <end position="424"/>
    </location>
</feature>
<feature type="transmembrane region" description="Helical" evidence="6">
    <location>
        <begin position="236"/>
        <end position="261"/>
    </location>
</feature>
<protein>
    <submittedName>
        <fullName evidence="7">Cytosine permease</fullName>
    </submittedName>
</protein>
<evidence type="ECO:0000313" key="8">
    <source>
        <dbReference type="Proteomes" id="UP000215224"/>
    </source>
</evidence>
<feature type="transmembrane region" description="Helical" evidence="6">
    <location>
        <begin position="310"/>
        <end position="329"/>
    </location>
</feature>
<dbReference type="STRING" id="1314751.GCA_001591425_04740"/>
<dbReference type="RefSeq" id="WP_066421311.1">
    <property type="nucleotide sequence ID" value="NZ_CP018866.1"/>
</dbReference>
<comment type="similarity">
    <text evidence="2">Belongs to the purine-cytosine permease (2.A.39) family.</text>
</comment>
<evidence type="ECO:0000256" key="6">
    <source>
        <dbReference type="SAM" id="Phobius"/>
    </source>
</evidence>
<feature type="transmembrane region" description="Helical" evidence="6">
    <location>
        <begin position="31"/>
        <end position="53"/>
    </location>
</feature>
<evidence type="ECO:0000256" key="2">
    <source>
        <dbReference type="ARBA" id="ARBA00008974"/>
    </source>
</evidence>
<dbReference type="GO" id="GO:0005886">
    <property type="term" value="C:plasma membrane"/>
    <property type="evidence" value="ECO:0007669"/>
    <property type="project" value="TreeGrafter"/>
</dbReference>
<dbReference type="AlphaFoldDB" id="A0A223KKR9"/>
<keyword evidence="8" id="KW-1185">Reference proteome</keyword>
<dbReference type="Proteomes" id="UP000215224">
    <property type="component" value="Chromosome"/>
</dbReference>
<evidence type="ECO:0000256" key="5">
    <source>
        <dbReference type="ARBA" id="ARBA00023136"/>
    </source>
</evidence>
<evidence type="ECO:0000256" key="3">
    <source>
        <dbReference type="ARBA" id="ARBA00022692"/>
    </source>
</evidence>
<feature type="transmembrane region" description="Helical" evidence="6">
    <location>
        <begin position="267"/>
        <end position="289"/>
    </location>
</feature>
<comment type="subcellular location">
    <subcellularLocation>
        <location evidence="1">Membrane</location>
        <topology evidence="1">Multi-pass membrane protein</topology>
    </subcellularLocation>
</comment>
<evidence type="ECO:0000256" key="4">
    <source>
        <dbReference type="ARBA" id="ARBA00022989"/>
    </source>
</evidence>
<name>A0A223KKR9_9BACI</name>
<dbReference type="InterPro" id="IPR001248">
    <property type="entry name" value="Pur-cyt_permease"/>
</dbReference>
<gene>
    <name evidence="7" type="ORF">BC6307_01010</name>
</gene>
<reference evidence="7 8" key="1">
    <citation type="submission" date="2016-12" db="EMBL/GenBank/DDBJ databases">
        <title>The whole genome sequencing and assembly of Bacillus cohnii DSM 6307T strain.</title>
        <authorList>
            <person name="Lee Y.-J."/>
            <person name="Yi H."/>
            <person name="Bahn Y.-S."/>
            <person name="Kim J.F."/>
            <person name="Lee D.-W."/>
        </authorList>
    </citation>
    <scope>NUCLEOTIDE SEQUENCE [LARGE SCALE GENOMIC DNA]</scope>
    <source>
        <strain evidence="7 8">DSM 6307</strain>
    </source>
</reference>
<feature type="transmembrane region" description="Helical" evidence="6">
    <location>
        <begin position="375"/>
        <end position="394"/>
    </location>
</feature>
<keyword evidence="5 6" id="KW-0472">Membrane</keyword>
<dbReference type="KEGG" id="bcoh:BC6307_01010"/>
<dbReference type="Pfam" id="PF02133">
    <property type="entry name" value="Transp_cyt_pur"/>
    <property type="match status" value="1"/>
</dbReference>
<feature type="transmembrane region" description="Helical" evidence="6">
    <location>
        <begin position="205"/>
        <end position="224"/>
    </location>
</feature>
<evidence type="ECO:0000256" key="1">
    <source>
        <dbReference type="ARBA" id="ARBA00004141"/>
    </source>
</evidence>
<feature type="transmembrane region" description="Helical" evidence="6">
    <location>
        <begin position="142"/>
        <end position="159"/>
    </location>
</feature>
<dbReference type="PANTHER" id="PTHR30569:SF0">
    <property type="entry name" value="CYTOSINE PERMEASE"/>
    <property type="match status" value="1"/>
</dbReference>
<organism evidence="7 8">
    <name type="scientific">Sutcliffiella cohnii</name>
    <dbReference type="NCBI Taxonomy" id="33932"/>
    <lineage>
        <taxon>Bacteria</taxon>
        <taxon>Bacillati</taxon>
        <taxon>Bacillota</taxon>
        <taxon>Bacilli</taxon>
        <taxon>Bacillales</taxon>
        <taxon>Bacillaceae</taxon>
        <taxon>Sutcliffiella</taxon>
    </lineage>
</organism>
<keyword evidence="3 6" id="KW-0812">Transmembrane</keyword>
<keyword evidence="4 6" id="KW-1133">Transmembrane helix</keyword>
<dbReference type="InterPro" id="IPR030191">
    <property type="entry name" value="CodB"/>
</dbReference>
<feature type="transmembrane region" description="Helical" evidence="6">
    <location>
        <begin position="59"/>
        <end position="81"/>
    </location>
</feature>
<evidence type="ECO:0000313" key="7">
    <source>
        <dbReference type="EMBL" id="AST89957.1"/>
    </source>
</evidence>
<dbReference type="CDD" id="cd11484">
    <property type="entry name" value="SLC-NCS1sbd_CobB-like"/>
    <property type="match status" value="1"/>
</dbReference>
<feature type="transmembrane region" description="Helical" evidence="6">
    <location>
        <begin position="335"/>
        <end position="354"/>
    </location>
</feature>
<feature type="transmembrane region" description="Helical" evidence="6">
    <location>
        <begin position="166"/>
        <end position="185"/>
    </location>
</feature>
<dbReference type="PANTHER" id="PTHR30569">
    <property type="entry name" value="CYTOSINE TRANSPORTER CODB"/>
    <property type="match status" value="1"/>
</dbReference>
<sequence length="443" mass="46468">MTIKQDQAITKDYEREPVPLEQRKGWLKLSIVWLGGIVALSATALGGALGGGLPLSQAIIASFVGTFILAILSALCGVVGAKTGLSTSFVSKFALGRYGSYAVSIIIAIALFGWFGVQLDIFGATLHNVILSVFNVSVHPKLLVVIGGICMTLTAFIGYKAIEKLSLVAVPLLAVLLIASLGKVMSNSDFSTVANAPLFGDALTVGLSVSLIIGSLATGAIIGPDISRYARSTKDAVISSFVGFFVGFSIVLIIAAILAKATTEVDIVAIMLGLGWGSAALLILILAQWTTNDNNLYSSALGFSVVFKKVPKSMLTVVAGTIGTLMAVGGIYDNFIPFLIFLSALIPPIGGIYVGDFLNNRSKYQFSNLSNVKNINLVSIAIWGIASFVAFSTTPSPNGFGWFTLTGASGFDAFLVAFILQFIVSKTLNKNEQADIELKAKGA</sequence>
<accession>A0A223KKR9</accession>
<feature type="transmembrane region" description="Helical" evidence="6">
    <location>
        <begin position="101"/>
        <end position="122"/>
    </location>
</feature>
<dbReference type="GO" id="GO:0015209">
    <property type="term" value="F:cytosine transmembrane transporter activity"/>
    <property type="evidence" value="ECO:0007669"/>
    <property type="project" value="InterPro"/>
</dbReference>
<dbReference type="Gene3D" id="1.10.4160.10">
    <property type="entry name" value="Hydantoin permease"/>
    <property type="match status" value="1"/>
</dbReference>
<proteinExistence type="inferred from homology"/>
<dbReference type="EMBL" id="CP018866">
    <property type="protein sequence ID" value="AST89957.1"/>
    <property type="molecule type" value="Genomic_DNA"/>
</dbReference>